<dbReference type="PANTHER" id="PTHR18640">
    <property type="entry name" value="SOLUTE CARRIER FAMILY 10 MEMBER 7"/>
    <property type="match status" value="1"/>
</dbReference>
<feature type="transmembrane region" description="Helical" evidence="1">
    <location>
        <begin position="65"/>
        <end position="86"/>
    </location>
</feature>
<dbReference type="Pfam" id="PF13593">
    <property type="entry name" value="SBF_like"/>
    <property type="match status" value="1"/>
</dbReference>
<dbReference type="AlphaFoldDB" id="A0A5C5VEK9"/>
<dbReference type="PANTHER" id="PTHR18640:SF5">
    <property type="entry name" value="SODIUM_BILE ACID COTRANSPORTER 7"/>
    <property type="match status" value="1"/>
</dbReference>
<feature type="transmembrane region" description="Helical" evidence="1">
    <location>
        <begin position="39"/>
        <end position="58"/>
    </location>
</feature>
<dbReference type="InterPro" id="IPR038770">
    <property type="entry name" value="Na+/solute_symporter_sf"/>
</dbReference>
<dbReference type="GO" id="GO:0005886">
    <property type="term" value="C:plasma membrane"/>
    <property type="evidence" value="ECO:0007669"/>
    <property type="project" value="TreeGrafter"/>
</dbReference>
<keyword evidence="1" id="KW-1133">Transmembrane helix</keyword>
<feature type="transmembrane region" description="Helical" evidence="1">
    <location>
        <begin position="191"/>
        <end position="210"/>
    </location>
</feature>
<reference evidence="2 3" key="1">
    <citation type="submission" date="2019-02" db="EMBL/GenBank/DDBJ databases">
        <title>Deep-cultivation of Planctomycetes and their phenomic and genomic characterization uncovers novel biology.</title>
        <authorList>
            <person name="Wiegand S."/>
            <person name="Jogler M."/>
            <person name="Boedeker C."/>
            <person name="Pinto D."/>
            <person name="Vollmers J."/>
            <person name="Rivas-Marin E."/>
            <person name="Kohn T."/>
            <person name="Peeters S.H."/>
            <person name="Heuer A."/>
            <person name="Rast P."/>
            <person name="Oberbeckmann S."/>
            <person name="Bunk B."/>
            <person name="Jeske O."/>
            <person name="Meyerdierks A."/>
            <person name="Storesund J.E."/>
            <person name="Kallscheuer N."/>
            <person name="Luecker S."/>
            <person name="Lage O.M."/>
            <person name="Pohl T."/>
            <person name="Merkel B.J."/>
            <person name="Hornburger P."/>
            <person name="Mueller R.-W."/>
            <person name="Bruemmer F."/>
            <person name="Labrenz M."/>
            <person name="Spormann A.M."/>
            <person name="Op Den Camp H."/>
            <person name="Overmann J."/>
            <person name="Amann R."/>
            <person name="Jetten M.S.M."/>
            <person name="Mascher T."/>
            <person name="Medema M.H."/>
            <person name="Devos D.P."/>
            <person name="Kaster A.-K."/>
            <person name="Ovreas L."/>
            <person name="Rohde M."/>
            <person name="Galperin M.Y."/>
            <person name="Jogler C."/>
        </authorList>
    </citation>
    <scope>NUCLEOTIDE SEQUENCE [LARGE SCALE GENOMIC DNA]</scope>
    <source>
        <strain evidence="2 3">KOR34</strain>
    </source>
</reference>
<feature type="transmembrane region" description="Helical" evidence="1">
    <location>
        <begin position="159"/>
        <end position="179"/>
    </location>
</feature>
<evidence type="ECO:0000313" key="2">
    <source>
        <dbReference type="EMBL" id="TWT36122.1"/>
    </source>
</evidence>
<gene>
    <name evidence="2" type="ORF">KOR34_10210</name>
</gene>
<dbReference type="EMBL" id="SIHJ01000001">
    <property type="protein sequence ID" value="TWT36122.1"/>
    <property type="molecule type" value="Genomic_DNA"/>
</dbReference>
<evidence type="ECO:0000256" key="1">
    <source>
        <dbReference type="SAM" id="Phobius"/>
    </source>
</evidence>
<accession>A0A5C5VEK9</accession>
<dbReference type="RefSeq" id="WP_146562783.1">
    <property type="nucleotide sequence ID" value="NZ_SIHJ01000001.1"/>
</dbReference>
<feature type="transmembrane region" description="Helical" evidence="1">
    <location>
        <begin position="92"/>
        <end position="113"/>
    </location>
</feature>
<dbReference type="Gene3D" id="1.20.1530.20">
    <property type="match status" value="1"/>
</dbReference>
<dbReference type="OrthoDB" id="245077at2"/>
<keyword evidence="3" id="KW-1185">Reference proteome</keyword>
<evidence type="ECO:0000313" key="3">
    <source>
        <dbReference type="Proteomes" id="UP000316714"/>
    </source>
</evidence>
<keyword evidence="1" id="KW-0472">Membrane</keyword>
<keyword evidence="1" id="KW-0812">Transmembrane</keyword>
<proteinExistence type="predicted"/>
<feature type="transmembrane region" description="Helical" evidence="1">
    <location>
        <begin position="125"/>
        <end position="147"/>
    </location>
</feature>
<name>A0A5C5VEK9_9BACT</name>
<sequence>MRRFLAERWFLVVLMASLIGGLAFSPQLAAIPRYSPKLGVIAVVMLATSLATNFALALRARDSWSAVALALLVNAGAAPPLGWLMGRPLPPLMAEGLAVAMCVPCTIAAAIVWTRRGGGNDAAAALTSMISNFSCFLVLPLWTGLLLGATVDTKPGELMVKLLLGIAAPMLLGQVLRLARPVGRWADDKKAALSLVAQWGVLLMALLGAIEAGNAILASEFRPSAADWLLMAAVIIVLHLALLAIAAAAARLAGIGPADALAVIVAGSQKSMAVGVGVALQFGPMTIFPLITYHFVQLLIDTLVVDRHRRRHADA</sequence>
<dbReference type="Proteomes" id="UP000316714">
    <property type="component" value="Unassembled WGS sequence"/>
</dbReference>
<dbReference type="InterPro" id="IPR016833">
    <property type="entry name" value="Put_Na-Bile_cotransptr"/>
</dbReference>
<protein>
    <submittedName>
        <fullName evidence="2">Sodium Bile acid symporter family protein</fullName>
    </submittedName>
</protein>
<feature type="transmembrane region" description="Helical" evidence="1">
    <location>
        <begin position="230"/>
        <end position="253"/>
    </location>
</feature>
<comment type="caution">
    <text evidence="2">The sequence shown here is derived from an EMBL/GenBank/DDBJ whole genome shotgun (WGS) entry which is preliminary data.</text>
</comment>
<organism evidence="2 3">
    <name type="scientific">Posidoniimonas corsicana</name>
    <dbReference type="NCBI Taxonomy" id="1938618"/>
    <lineage>
        <taxon>Bacteria</taxon>
        <taxon>Pseudomonadati</taxon>
        <taxon>Planctomycetota</taxon>
        <taxon>Planctomycetia</taxon>
        <taxon>Pirellulales</taxon>
        <taxon>Lacipirellulaceae</taxon>
        <taxon>Posidoniimonas</taxon>
    </lineage>
</organism>